<evidence type="ECO:0000256" key="4">
    <source>
        <dbReference type="PROSITE-ProRule" id="PRU00510"/>
    </source>
</evidence>
<name>A0A1G1WGT3_9BACT</name>
<accession>A0A1G1WGT3</accession>
<feature type="zinc finger region" description="dksA C4-type" evidence="4">
    <location>
        <begin position="81"/>
        <end position="105"/>
    </location>
</feature>
<dbReference type="SUPFAM" id="SSF57716">
    <property type="entry name" value="Glucocorticoid receptor-like (DNA-binding domain)"/>
    <property type="match status" value="1"/>
</dbReference>
<evidence type="ECO:0000259" key="5">
    <source>
        <dbReference type="Pfam" id="PF01258"/>
    </source>
</evidence>
<evidence type="ECO:0000313" key="6">
    <source>
        <dbReference type="EMBL" id="OGY26811.1"/>
    </source>
</evidence>
<dbReference type="InterPro" id="IPR020458">
    <property type="entry name" value="Znf_DskA_TraR_CS"/>
</dbReference>
<gene>
    <name evidence="6" type="ORF">A2Z42_00490</name>
</gene>
<dbReference type="Pfam" id="PF01258">
    <property type="entry name" value="zf-dskA_traR"/>
    <property type="match status" value="1"/>
</dbReference>
<dbReference type="PROSITE" id="PS51128">
    <property type="entry name" value="ZF_DKSA_2"/>
    <property type="match status" value="1"/>
</dbReference>
<proteinExistence type="predicted"/>
<dbReference type="AlphaFoldDB" id="A0A1G1WGT3"/>
<reference evidence="6 7" key="1">
    <citation type="journal article" date="2016" name="Nat. Commun.">
        <title>Thousands of microbial genomes shed light on interconnected biogeochemical processes in an aquifer system.</title>
        <authorList>
            <person name="Anantharaman K."/>
            <person name="Brown C.T."/>
            <person name="Hug L.A."/>
            <person name="Sharon I."/>
            <person name="Castelle C.J."/>
            <person name="Probst A.J."/>
            <person name="Thomas B.C."/>
            <person name="Singh A."/>
            <person name="Wilkins M.J."/>
            <person name="Karaoz U."/>
            <person name="Brodie E.L."/>
            <person name="Williams K.H."/>
            <person name="Hubbard S.S."/>
            <person name="Banfield J.F."/>
        </authorList>
    </citation>
    <scope>NUCLEOTIDE SEQUENCE [LARGE SCALE GENOMIC DNA]</scope>
</reference>
<dbReference type="PANTHER" id="PTHR33823">
    <property type="entry name" value="RNA POLYMERASE-BINDING TRANSCRIPTION FACTOR DKSA-RELATED"/>
    <property type="match status" value="1"/>
</dbReference>
<protein>
    <recommendedName>
        <fullName evidence="5">Zinc finger DksA/TraR C4-type domain-containing protein</fullName>
    </recommendedName>
</protein>
<dbReference type="InterPro" id="IPR000962">
    <property type="entry name" value="Znf_DskA_TraR"/>
</dbReference>
<dbReference type="GO" id="GO:0008270">
    <property type="term" value="F:zinc ion binding"/>
    <property type="evidence" value="ECO:0007669"/>
    <property type="project" value="UniProtKB-KW"/>
</dbReference>
<keyword evidence="2" id="KW-0863">Zinc-finger</keyword>
<keyword evidence="3" id="KW-0862">Zinc</keyword>
<dbReference type="PROSITE" id="PS01102">
    <property type="entry name" value="ZF_DKSA_1"/>
    <property type="match status" value="1"/>
</dbReference>
<keyword evidence="1" id="KW-0479">Metal-binding</keyword>
<feature type="domain" description="Zinc finger DksA/TraR C4-type" evidence="5">
    <location>
        <begin position="76"/>
        <end position="109"/>
    </location>
</feature>
<organism evidence="6 7">
    <name type="scientific">Candidatus Woykebacteria bacterium RBG_19FT_COMBO_43_10</name>
    <dbReference type="NCBI Taxonomy" id="1802598"/>
    <lineage>
        <taxon>Bacteria</taxon>
        <taxon>Candidatus Woykeibacteriota</taxon>
    </lineage>
</organism>
<comment type="caution">
    <text evidence="6">The sequence shown here is derived from an EMBL/GenBank/DDBJ whole genome shotgun (WGS) entry which is preliminary data.</text>
</comment>
<dbReference type="Proteomes" id="UP000176645">
    <property type="component" value="Unassembled WGS sequence"/>
</dbReference>
<evidence type="ECO:0000256" key="3">
    <source>
        <dbReference type="ARBA" id="ARBA00022833"/>
    </source>
</evidence>
<evidence type="ECO:0000256" key="2">
    <source>
        <dbReference type="ARBA" id="ARBA00022771"/>
    </source>
</evidence>
<dbReference type="PANTHER" id="PTHR33823:SF4">
    <property type="entry name" value="GENERAL STRESS PROTEIN 16O"/>
    <property type="match status" value="1"/>
</dbReference>
<dbReference type="Gene3D" id="1.20.120.910">
    <property type="entry name" value="DksA, coiled-coil domain"/>
    <property type="match status" value="1"/>
</dbReference>
<dbReference type="EMBL" id="MHCU01000056">
    <property type="protein sequence ID" value="OGY26811.1"/>
    <property type="molecule type" value="Genomic_DNA"/>
</dbReference>
<sequence length="110" mass="12609">MEEFKKQLLSEEQDLEKQLAIYKSEDPLLAIDQTIANTFEDDVTDAEGHDRIVAVRAELKRRRAEVREALAKIDQGTYGICDSCGKKIGKDRLVAFPSAKFCFECERKRK</sequence>
<evidence type="ECO:0000256" key="1">
    <source>
        <dbReference type="ARBA" id="ARBA00022723"/>
    </source>
</evidence>
<evidence type="ECO:0000313" key="7">
    <source>
        <dbReference type="Proteomes" id="UP000176645"/>
    </source>
</evidence>